<keyword evidence="4 6" id="KW-1133">Transmembrane helix</keyword>
<dbReference type="InterPro" id="IPR003838">
    <property type="entry name" value="ABC3_permease_C"/>
</dbReference>
<gene>
    <name evidence="8" type="ORF">DFP95_109190</name>
</gene>
<evidence type="ECO:0000256" key="2">
    <source>
        <dbReference type="ARBA" id="ARBA00022475"/>
    </source>
</evidence>
<keyword evidence="6" id="KW-0813">Transport</keyword>
<name>A0A3D9I8R6_9BACL</name>
<dbReference type="InterPro" id="IPR027022">
    <property type="entry name" value="ABC_permease_BceB-typ"/>
</dbReference>
<dbReference type="EMBL" id="QRDY01000009">
    <property type="protein sequence ID" value="RED58152.1"/>
    <property type="molecule type" value="Genomic_DNA"/>
</dbReference>
<feature type="transmembrane region" description="Helical" evidence="6">
    <location>
        <begin position="536"/>
        <end position="558"/>
    </location>
</feature>
<keyword evidence="2 6" id="KW-1003">Cell membrane</keyword>
<feature type="transmembrane region" description="Helical" evidence="6">
    <location>
        <begin position="20"/>
        <end position="40"/>
    </location>
</feature>
<comment type="caution">
    <text evidence="8">The sequence shown here is derived from an EMBL/GenBank/DDBJ whole genome shotgun (WGS) entry which is preliminary data.</text>
</comment>
<dbReference type="AlphaFoldDB" id="A0A3D9I8R6"/>
<evidence type="ECO:0000256" key="4">
    <source>
        <dbReference type="ARBA" id="ARBA00022989"/>
    </source>
</evidence>
<sequence length="660" mass="73871">MSLLDLTVRNVKRNFRLYSIYLFSMIIGVIIHFTFSALMFNGDVLDTLSNRQNFKNGVTIASVVIFLFIILFILYANSFFMRQRKKEFGMYLLLGLSERQITLMVFYETLFIGAISLVTGILLGGLLSKLFGMLLMNLMQYDQVISLSFPIQAIGSTVGLFLLLAFIISVQSLVMVRRVQLVELFHAKEKMEKPIKPSSLLAILAIILLVSAFIVISRGIESAMWQDHATVSMIVVAVGIIGGTYLFFRQFAGWLLQVIARRKKYHEGNTVLWTSSLRFQVRGNTLNLTFISLFSAAIILLTCFVTINYKVQFEATGRNLPNDIAFESLDAATNGKLDSLIGASAHAVKDHRTLIALTAEQTTDKEVTFDNSDYYLPGLLLVAEKDYNDMVDYRGHGDRRVDLQAREAVSLSQGTDVENRYSAGNLPKVGVQTNSTAATATEFELVERRDYALLGWSTDPLTSMDKKPAVLVISDEAYQELRENATAKSFEIYAIEDAKNAEALSKEVHAIVSQTEGAYYSSFADVYSVQIESSSLLLFASGFLALIATFALASVIYFKQLREATEEQRQYAILGKLGVNNREISSVIRKQLLFVFVPPLLLGVLHSWFIIKYSILDSVQDFPGLVNVVFGILGAYFLIYLLLYLSSTSLYYKIVTQKTA</sequence>
<dbReference type="Proteomes" id="UP000256869">
    <property type="component" value="Unassembled WGS sequence"/>
</dbReference>
<feature type="transmembrane region" description="Helical" evidence="6">
    <location>
        <begin position="286"/>
        <end position="309"/>
    </location>
</feature>
<feature type="transmembrane region" description="Helical" evidence="6">
    <location>
        <begin position="592"/>
        <end position="611"/>
    </location>
</feature>
<feature type="transmembrane region" description="Helical" evidence="6">
    <location>
        <begin position="147"/>
        <end position="176"/>
    </location>
</feature>
<feature type="transmembrane region" description="Helical" evidence="6">
    <location>
        <begin position="197"/>
        <end position="216"/>
    </location>
</feature>
<feature type="domain" description="ABC3 transporter permease C-terminal" evidence="7">
    <location>
        <begin position="60"/>
        <end position="180"/>
    </location>
</feature>
<dbReference type="RefSeq" id="WP_115993811.1">
    <property type="nucleotide sequence ID" value="NZ_QRDY01000009.1"/>
</dbReference>
<keyword evidence="9" id="KW-1185">Reference proteome</keyword>
<keyword evidence="5 6" id="KW-0472">Membrane</keyword>
<dbReference type="PANTHER" id="PTHR46795:SF3">
    <property type="entry name" value="ABC TRANSPORTER PERMEASE"/>
    <property type="match status" value="1"/>
</dbReference>
<evidence type="ECO:0000256" key="3">
    <source>
        <dbReference type="ARBA" id="ARBA00022692"/>
    </source>
</evidence>
<dbReference type="GO" id="GO:0055085">
    <property type="term" value="P:transmembrane transport"/>
    <property type="evidence" value="ECO:0007669"/>
    <property type="project" value="UniProtKB-UniRule"/>
</dbReference>
<feature type="domain" description="ABC3 transporter permease C-terminal" evidence="7">
    <location>
        <begin position="543"/>
        <end position="656"/>
    </location>
</feature>
<evidence type="ECO:0000256" key="5">
    <source>
        <dbReference type="ARBA" id="ARBA00023136"/>
    </source>
</evidence>
<dbReference type="Pfam" id="PF02687">
    <property type="entry name" value="FtsX"/>
    <property type="match status" value="2"/>
</dbReference>
<feature type="transmembrane region" description="Helical" evidence="6">
    <location>
        <begin position="228"/>
        <end position="248"/>
    </location>
</feature>
<accession>A0A3D9I8R6</accession>
<dbReference type="OrthoDB" id="1705903at2"/>
<protein>
    <submittedName>
        <fullName evidence="8">Putative ABC transport system permease protein</fullName>
    </submittedName>
</protein>
<feature type="transmembrane region" description="Helical" evidence="6">
    <location>
        <begin position="623"/>
        <end position="645"/>
    </location>
</feature>
<organism evidence="8 9">
    <name type="scientific">Cohnella lupini</name>
    <dbReference type="NCBI Taxonomy" id="1294267"/>
    <lineage>
        <taxon>Bacteria</taxon>
        <taxon>Bacillati</taxon>
        <taxon>Bacillota</taxon>
        <taxon>Bacilli</taxon>
        <taxon>Bacillales</taxon>
        <taxon>Paenibacillaceae</taxon>
        <taxon>Cohnella</taxon>
    </lineage>
</organism>
<evidence type="ECO:0000313" key="9">
    <source>
        <dbReference type="Proteomes" id="UP000256869"/>
    </source>
</evidence>
<comment type="subcellular location">
    <subcellularLocation>
        <location evidence="1 6">Cell membrane</location>
        <topology evidence="1 6">Multi-pass membrane protein</topology>
    </subcellularLocation>
</comment>
<feature type="transmembrane region" description="Helical" evidence="6">
    <location>
        <begin position="101"/>
        <end position="127"/>
    </location>
</feature>
<evidence type="ECO:0000256" key="1">
    <source>
        <dbReference type="ARBA" id="ARBA00004651"/>
    </source>
</evidence>
<dbReference type="PANTHER" id="PTHR46795">
    <property type="entry name" value="ABC TRANSPORTER PERMEASE-RELATED-RELATED"/>
    <property type="match status" value="1"/>
</dbReference>
<comment type="similarity">
    <text evidence="6">Belongs to the ABC-4 integral membrane protein family.</text>
</comment>
<dbReference type="GO" id="GO:0005886">
    <property type="term" value="C:plasma membrane"/>
    <property type="evidence" value="ECO:0007669"/>
    <property type="project" value="UniProtKB-SubCell"/>
</dbReference>
<evidence type="ECO:0000313" key="8">
    <source>
        <dbReference type="EMBL" id="RED58152.1"/>
    </source>
</evidence>
<proteinExistence type="inferred from homology"/>
<reference evidence="8 9" key="1">
    <citation type="submission" date="2018-07" db="EMBL/GenBank/DDBJ databases">
        <title>Genomic Encyclopedia of Type Strains, Phase III (KMG-III): the genomes of soil and plant-associated and newly described type strains.</title>
        <authorList>
            <person name="Whitman W."/>
        </authorList>
    </citation>
    <scope>NUCLEOTIDE SEQUENCE [LARGE SCALE GENOMIC DNA]</scope>
    <source>
        <strain evidence="8 9">CECT 8236</strain>
    </source>
</reference>
<dbReference type="InterPro" id="IPR052536">
    <property type="entry name" value="ABC-4_Integral_Memb_Prot"/>
</dbReference>
<feature type="transmembrane region" description="Helical" evidence="6">
    <location>
        <begin position="60"/>
        <end position="80"/>
    </location>
</feature>
<evidence type="ECO:0000259" key="7">
    <source>
        <dbReference type="Pfam" id="PF02687"/>
    </source>
</evidence>
<keyword evidence="3 6" id="KW-0812">Transmembrane</keyword>
<dbReference type="PIRSF" id="PIRSF018968">
    <property type="entry name" value="ABC_permease_BceB"/>
    <property type="match status" value="1"/>
</dbReference>
<evidence type="ECO:0000256" key="6">
    <source>
        <dbReference type="PIRNR" id="PIRNR018968"/>
    </source>
</evidence>